<evidence type="ECO:0000313" key="11">
    <source>
        <dbReference type="Proteomes" id="UP000042527"/>
    </source>
</evidence>
<keyword evidence="7 9" id="KW-1133">Transmembrane helix</keyword>
<protein>
    <submittedName>
        <fullName evidence="10">2-keto-3-deoxygluconate permease</fullName>
    </submittedName>
</protein>
<evidence type="ECO:0000256" key="5">
    <source>
        <dbReference type="ARBA" id="ARBA00022692"/>
    </source>
</evidence>
<dbReference type="GeneID" id="80426786"/>
<feature type="transmembrane region" description="Helical" evidence="9">
    <location>
        <begin position="81"/>
        <end position="100"/>
    </location>
</feature>
<keyword evidence="11" id="KW-1185">Reference proteome</keyword>
<evidence type="ECO:0000256" key="1">
    <source>
        <dbReference type="ARBA" id="ARBA00006430"/>
    </source>
</evidence>
<keyword evidence="4" id="KW-0762">Sugar transport</keyword>
<proteinExistence type="inferred from homology"/>
<gene>
    <name evidence="10" type="ORF">TPHV1_20171</name>
</gene>
<evidence type="ECO:0000256" key="7">
    <source>
        <dbReference type="ARBA" id="ARBA00022989"/>
    </source>
</evidence>
<evidence type="ECO:0000256" key="9">
    <source>
        <dbReference type="SAM" id="Phobius"/>
    </source>
</evidence>
<keyword evidence="2" id="KW-0813">Transport</keyword>
<keyword evidence="3" id="KW-1003">Cell membrane</keyword>
<dbReference type="GO" id="GO:0015649">
    <property type="term" value="F:2-keto-3-deoxygluconate:proton symporter activity"/>
    <property type="evidence" value="ECO:0007669"/>
    <property type="project" value="InterPro"/>
</dbReference>
<evidence type="ECO:0000313" key="10">
    <source>
        <dbReference type="EMBL" id="CEM61634.1"/>
    </source>
</evidence>
<dbReference type="InterPro" id="IPR004684">
    <property type="entry name" value="2keto-3dGluconate_permease"/>
</dbReference>
<dbReference type="Proteomes" id="UP000042527">
    <property type="component" value="Unassembled WGS sequence"/>
</dbReference>
<keyword evidence="8 9" id="KW-0472">Membrane</keyword>
<keyword evidence="5 9" id="KW-0812">Transmembrane</keyword>
<keyword evidence="6" id="KW-0769">Symport</keyword>
<dbReference type="RefSeq" id="WP_197071856.1">
    <property type="nucleotide sequence ID" value="NZ_CDNC01000012.1"/>
</dbReference>
<organism evidence="10 11">
    <name type="scientific">Treponema phagedenis</name>
    <dbReference type="NCBI Taxonomy" id="162"/>
    <lineage>
        <taxon>Bacteria</taxon>
        <taxon>Pseudomonadati</taxon>
        <taxon>Spirochaetota</taxon>
        <taxon>Spirochaetia</taxon>
        <taxon>Spirochaetales</taxon>
        <taxon>Treponemataceae</taxon>
        <taxon>Treponema</taxon>
    </lineage>
</organism>
<evidence type="ECO:0000256" key="2">
    <source>
        <dbReference type="ARBA" id="ARBA00022448"/>
    </source>
</evidence>
<evidence type="ECO:0000256" key="6">
    <source>
        <dbReference type="ARBA" id="ARBA00022847"/>
    </source>
</evidence>
<evidence type="ECO:0000256" key="4">
    <source>
        <dbReference type="ARBA" id="ARBA00022597"/>
    </source>
</evidence>
<dbReference type="EMBL" id="CDNC01000012">
    <property type="protein sequence ID" value="CEM61634.1"/>
    <property type="molecule type" value="Genomic_DNA"/>
</dbReference>
<dbReference type="Pfam" id="PF03812">
    <property type="entry name" value="KdgT"/>
    <property type="match status" value="1"/>
</dbReference>
<name>A0A0B7GSM9_TREPH</name>
<feature type="transmembrane region" description="Helical" evidence="9">
    <location>
        <begin position="12"/>
        <end position="32"/>
    </location>
</feature>
<accession>A0A0B7GSM9</accession>
<feature type="transmembrane region" description="Helical" evidence="9">
    <location>
        <begin position="106"/>
        <end position="127"/>
    </location>
</feature>
<dbReference type="GO" id="GO:0016020">
    <property type="term" value="C:membrane"/>
    <property type="evidence" value="ECO:0007669"/>
    <property type="project" value="InterPro"/>
</dbReference>
<comment type="similarity">
    <text evidence="1">Belongs to the KdgT transporter family.</text>
</comment>
<sequence>MRDVNMLKIIKKVPGGILLVPMLISALFNTFLPGFFGKYGGISDALFTTKGINYIVGLITLCSSTALNFRSLIKVFKKQGVLILAKIILCLIFSIVFMRLFGINGILGISAIAFTASICSTNPSPLFSACKRLRRRK</sequence>
<reference evidence="11" key="1">
    <citation type="submission" date="2015-01" db="EMBL/GenBank/DDBJ databases">
        <authorList>
            <person name="Manzoor Shahid"/>
            <person name="Zubair Saima"/>
        </authorList>
    </citation>
    <scope>NUCLEOTIDE SEQUENCE [LARGE SCALE GENOMIC DNA]</scope>
    <source>
        <strain evidence="11">V1</strain>
    </source>
</reference>
<evidence type="ECO:0000256" key="8">
    <source>
        <dbReference type="ARBA" id="ARBA00023136"/>
    </source>
</evidence>
<evidence type="ECO:0000256" key="3">
    <source>
        <dbReference type="ARBA" id="ARBA00022475"/>
    </source>
</evidence>
<dbReference type="AlphaFoldDB" id="A0A0B7GSM9"/>
<feature type="transmembrane region" description="Helical" evidence="9">
    <location>
        <begin position="52"/>
        <end position="69"/>
    </location>
</feature>